<accession>A0ABD2NV09</accession>
<dbReference type="InterPro" id="IPR042076">
    <property type="entry name" value="Crisp-like_dom"/>
</dbReference>
<dbReference type="InterPro" id="IPR013871">
    <property type="entry name" value="Cysteine_rich_secretory"/>
</dbReference>
<evidence type="ECO:0000313" key="3">
    <source>
        <dbReference type="Proteomes" id="UP001516400"/>
    </source>
</evidence>
<organism evidence="2 3">
    <name type="scientific">Cryptolaemus montrouzieri</name>
    <dbReference type="NCBI Taxonomy" id="559131"/>
    <lineage>
        <taxon>Eukaryota</taxon>
        <taxon>Metazoa</taxon>
        <taxon>Ecdysozoa</taxon>
        <taxon>Arthropoda</taxon>
        <taxon>Hexapoda</taxon>
        <taxon>Insecta</taxon>
        <taxon>Pterygota</taxon>
        <taxon>Neoptera</taxon>
        <taxon>Endopterygota</taxon>
        <taxon>Coleoptera</taxon>
        <taxon>Polyphaga</taxon>
        <taxon>Cucujiformia</taxon>
        <taxon>Coccinelloidea</taxon>
        <taxon>Coccinellidae</taxon>
        <taxon>Scymninae</taxon>
        <taxon>Scymnini</taxon>
        <taxon>Cryptolaemus</taxon>
    </lineage>
</organism>
<keyword evidence="3" id="KW-1185">Reference proteome</keyword>
<sequence length="95" mass="11011">MKQFLIDSSIQMKIGNLPDKLSFPYLKGKPCEACEGKCHANRLCTNVCPFADYWSNCEQLHKRWPKWLCHTKTKKGKARFKSCKATCTCENQIHD</sequence>
<proteinExistence type="predicted"/>
<comment type="caution">
    <text evidence="2">The sequence shown here is derived from an EMBL/GenBank/DDBJ whole genome shotgun (WGS) entry which is preliminary data.</text>
</comment>
<evidence type="ECO:0000313" key="2">
    <source>
        <dbReference type="EMBL" id="KAL3282020.1"/>
    </source>
</evidence>
<dbReference type="Gene3D" id="1.10.10.740">
    <property type="entry name" value="Crisp domain"/>
    <property type="match status" value="1"/>
</dbReference>
<name>A0ABD2NV09_9CUCU</name>
<feature type="domain" description="Cysteine-rich secretory protein" evidence="1">
    <location>
        <begin position="31"/>
        <end position="94"/>
    </location>
</feature>
<dbReference type="Proteomes" id="UP001516400">
    <property type="component" value="Unassembled WGS sequence"/>
</dbReference>
<evidence type="ECO:0000259" key="1">
    <source>
        <dbReference type="Pfam" id="PF08562"/>
    </source>
</evidence>
<protein>
    <recommendedName>
        <fullName evidence="1">Cysteine-rich secretory protein domain-containing protein</fullName>
    </recommendedName>
</protein>
<dbReference type="AlphaFoldDB" id="A0ABD2NV09"/>
<dbReference type="EMBL" id="JABFTP020000144">
    <property type="protein sequence ID" value="KAL3282020.1"/>
    <property type="molecule type" value="Genomic_DNA"/>
</dbReference>
<dbReference type="SUPFAM" id="SSF57546">
    <property type="entry name" value="Crisp domain-like"/>
    <property type="match status" value="1"/>
</dbReference>
<reference evidence="2 3" key="1">
    <citation type="journal article" date="2021" name="BMC Biol.">
        <title>Horizontally acquired antibacterial genes associated with adaptive radiation of ladybird beetles.</title>
        <authorList>
            <person name="Li H.S."/>
            <person name="Tang X.F."/>
            <person name="Huang Y.H."/>
            <person name="Xu Z.Y."/>
            <person name="Chen M.L."/>
            <person name="Du X.Y."/>
            <person name="Qiu B.Y."/>
            <person name="Chen P.T."/>
            <person name="Zhang W."/>
            <person name="Slipinski A."/>
            <person name="Escalona H.E."/>
            <person name="Waterhouse R.M."/>
            <person name="Zwick A."/>
            <person name="Pang H."/>
        </authorList>
    </citation>
    <scope>NUCLEOTIDE SEQUENCE [LARGE SCALE GENOMIC DNA]</scope>
    <source>
        <strain evidence="2">SYSU2018</strain>
    </source>
</reference>
<gene>
    <name evidence="2" type="ORF">HHI36_005223</name>
</gene>
<dbReference type="Pfam" id="PF08562">
    <property type="entry name" value="Crisp"/>
    <property type="match status" value="1"/>
</dbReference>